<comment type="caution">
    <text evidence="2">The sequence shown here is derived from an EMBL/GenBank/DDBJ whole genome shotgun (WGS) entry which is preliminary data.</text>
</comment>
<feature type="compositionally biased region" description="Polar residues" evidence="1">
    <location>
        <begin position="1"/>
        <end position="12"/>
    </location>
</feature>
<gene>
    <name evidence="2" type="ORF">FNV43_RR10315</name>
</gene>
<evidence type="ECO:0000313" key="3">
    <source>
        <dbReference type="Proteomes" id="UP000796880"/>
    </source>
</evidence>
<proteinExistence type="predicted"/>
<dbReference type="AlphaFoldDB" id="A0A8K0MKL0"/>
<dbReference type="OrthoDB" id="1433685at2759"/>
<feature type="region of interest" description="Disordered" evidence="1">
    <location>
        <begin position="1"/>
        <end position="24"/>
    </location>
</feature>
<dbReference type="InterPro" id="IPR053098">
    <property type="entry name" value="Petuviruses_polyprotein"/>
</dbReference>
<dbReference type="PANTHER" id="PTHR48435:SF1">
    <property type="entry name" value="POLYPROTEIN"/>
    <property type="match status" value="1"/>
</dbReference>
<accession>A0A8K0MKL0</accession>
<dbReference type="EMBL" id="VOIH02000004">
    <property type="protein sequence ID" value="KAF3449586.1"/>
    <property type="molecule type" value="Genomic_DNA"/>
</dbReference>
<evidence type="ECO:0000256" key="1">
    <source>
        <dbReference type="SAM" id="MobiDB-lite"/>
    </source>
</evidence>
<organism evidence="2 3">
    <name type="scientific">Rhamnella rubrinervis</name>
    <dbReference type="NCBI Taxonomy" id="2594499"/>
    <lineage>
        <taxon>Eukaryota</taxon>
        <taxon>Viridiplantae</taxon>
        <taxon>Streptophyta</taxon>
        <taxon>Embryophyta</taxon>
        <taxon>Tracheophyta</taxon>
        <taxon>Spermatophyta</taxon>
        <taxon>Magnoliopsida</taxon>
        <taxon>eudicotyledons</taxon>
        <taxon>Gunneridae</taxon>
        <taxon>Pentapetalae</taxon>
        <taxon>rosids</taxon>
        <taxon>fabids</taxon>
        <taxon>Rosales</taxon>
        <taxon>Rhamnaceae</taxon>
        <taxon>rhamnoid group</taxon>
        <taxon>Rhamneae</taxon>
        <taxon>Rhamnella</taxon>
    </lineage>
</organism>
<dbReference type="Proteomes" id="UP000796880">
    <property type="component" value="Unassembled WGS sequence"/>
</dbReference>
<sequence>MVNEPNVEQSTYPIPPSHGTKHPSSGPWFSFNNIPPAHMHILSAWIDNQMTIPVATMKVVLTYFTAHFTGSLSEWFKSFDAYRQLQLIRVPTAEQILGTFQQFIGDPTLITTQARNEYFMRRCCSLMKKDLDHHYEKMSPLFYILYGTSKPTIKQVYISSLCEKIHHELQELLLQKGTFKILHLGKYIRWHGSLRKAVWTTTILQIEKTCYKPYLQIKCNDKTCDCRIMNSSHSKKWKSYNPWNSKKKSSRKTRFFKRKNNWERNKSTKCFNCGK</sequence>
<dbReference type="PANTHER" id="PTHR48435">
    <property type="entry name" value="POLYPROTEIN"/>
    <property type="match status" value="1"/>
</dbReference>
<protein>
    <submittedName>
        <fullName evidence="2">Uncharacterized protein</fullName>
    </submittedName>
</protein>
<keyword evidence="3" id="KW-1185">Reference proteome</keyword>
<name>A0A8K0MKL0_9ROSA</name>
<reference evidence="2" key="1">
    <citation type="submission" date="2020-03" db="EMBL/GenBank/DDBJ databases">
        <title>A high-quality chromosome-level genome assembly of a woody plant with both climbing and erect habits, Rhamnella rubrinervis.</title>
        <authorList>
            <person name="Lu Z."/>
            <person name="Yang Y."/>
            <person name="Zhu X."/>
            <person name="Sun Y."/>
        </authorList>
    </citation>
    <scope>NUCLEOTIDE SEQUENCE</scope>
    <source>
        <strain evidence="2">BYM</strain>
        <tissue evidence="2">Leaf</tissue>
    </source>
</reference>
<evidence type="ECO:0000313" key="2">
    <source>
        <dbReference type="EMBL" id="KAF3449586.1"/>
    </source>
</evidence>